<gene>
    <name evidence="4" type="ORF">HG542_25520</name>
</gene>
<dbReference type="RefSeq" id="WP_171085353.1">
    <property type="nucleotide sequence ID" value="NZ_BNBU01000008.1"/>
</dbReference>
<evidence type="ECO:0000256" key="2">
    <source>
        <dbReference type="ARBA" id="ARBA00023315"/>
    </source>
</evidence>
<dbReference type="PROSITE" id="PS51186">
    <property type="entry name" value="GNAT"/>
    <property type="match status" value="1"/>
</dbReference>
<dbReference type="PANTHER" id="PTHR43072">
    <property type="entry name" value="N-ACETYLTRANSFERASE"/>
    <property type="match status" value="1"/>
</dbReference>
<dbReference type="PANTHER" id="PTHR43072:SF23">
    <property type="entry name" value="UPF0039 PROTEIN C11D3.02C"/>
    <property type="match status" value="1"/>
</dbReference>
<proteinExistence type="predicted"/>
<dbReference type="GO" id="GO:0016747">
    <property type="term" value="F:acyltransferase activity, transferring groups other than amino-acyl groups"/>
    <property type="evidence" value="ECO:0007669"/>
    <property type="project" value="InterPro"/>
</dbReference>
<protein>
    <submittedName>
        <fullName evidence="4">N-acetyltransferase family protein</fullName>
    </submittedName>
</protein>
<reference evidence="4 5" key="1">
    <citation type="submission" date="2020-04" db="EMBL/GenBank/DDBJ databases">
        <title>Draft Genome Sequence of Streptomyces morookaense DSM 40503, an 8-azaguanine-producing strain.</title>
        <authorList>
            <person name="Qi J."/>
            <person name="Gao J.-M."/>
        </authorList>
    </citation>
    <scope>NUCLEOTIDE SEQUENCE [LARGE SCALE GENOMIC DNA]</scope>
    <source>
        <strain evidence="4 5">DSM 40503</strain>
    </source>
</reference>
<organism evidence="4 5">
    <name type="scientific">Streptomyces morookaense</name>
    <name type="common">Streptoverticillium morookaense</name>
    <dbReference type="NCBI Taxonomy" id="1970"/>
    <lineage>
        <taxon>Bacteria</taxon>
        <taxon>Bacillati</taxon>
        <taxon>Actinomycetota</taxon>
        <taxon>Actinomycetes</taxon>
        <taxon>Kitasatosporales</taxon>
        <taxon>Streptomycetaceae</taxon>
        <taxon>Streptomyces</taxon>
    </lineage>
</organism>
<comment type="caution">
    <text evidence="4">The sequence shown here is derived from an EMBL/GenBank/DDBJ whole genome shotgun (WGS) entry which is preliminary data.</text>
</comment>
<evidence type="ECO:0000313" key="5">
    <source>
        <dbReference type="Proteomes" id="UP000587462"/>
    </source>
</evidence>
<sequence>MHHSTRTGTGTRATGIRIRPAASADLTELTDIYNHYVTHTPVTFDIEPVAAEQRRAWLEAHPGTGRHRLLVAEEAGRVLGYVSSSPLRPKQAYETSVETSIYLAPGHTGRGLGGKLYSALFEALAGEDVHRAYAGITQPNEASVKLHERFGFRPAGVHHQVGRKFGTFWDVAWFEKPLG</sequence>
<dbReference type="AlphaFoldDB" id="A0A7Y7B8P3"/>
<dbReference type="SUPFAM" id="SSF55729">
    <property type="entry name" value="Acyl-CoA N-acyltransferases (Nat)"/>
    <property type="match status" value="1"/>
</dbReference>
<dbReference type="Proteomes" id="UP000587462">
    <property type="component" value="Unassembled WGS sequence"/>
</dbReference>
<evidence type="ECO:0000259" key="3">
    <source>
        <dbReference type="PROSITE" id="PS51186"/>
    </source>
</evidence>
<keyword evidence="5" id="KW-1185">Reference proteome</keyword>
<dbReference type="Gene3D" id="3.40.630.30">
    <property type="match status" value="1"/>
</dbReference>
<dbReference type="Pfam" id="PF00583">
    <property type="entry name" value="Acetyltransf_1"/>
    <property type="match status" value="1"/>
</dbReference>
<accession>A0A7Y7B8P3</accession>
<evidence type="ECO:0000313" key="4">
    <source>
        <dbReference type="EMBL" id="NVK80989.1"/>
    </source>
</evidence>
<keyword evidence="2" id="KW-0012">Acyltransferase</keyword>
<dbReference type="CDD" id="cd04301">
    <property type="entry name" value="NAT_SF"/>
    <property type="match status" value="1"/>
</dbReference>
<name>A0A7Y7B8P3_STRMO</name>
<keyword evidence="1 4" id="KW-0808">Transferase</keyword>
<dbReference type="EMBL" id="JABBXF010000067">
    <property type="protein sequence ID" value="NVK80989.1"/>
    <property type="molecule type" value="Genomic_DNA"/>
</dbReference>
<feature type="domain" description="N-acetyltransferase" evidence="3">
    <location>
        <begin position="16"/>
        <end position="179"/>
    </location>
</feature>
<evidence type="ECO:0000256" key="1">
    <source>
        <dbReference type="ARBA" id="ARBA00022679"/>
    </source>
</evidence>
<dbReference type="InterPro" id="IPR000182">
    <property type="entry name" value="GNAT_dom"/>
</dbReference>
<dbReference type="InterPro" id="IPR016181">
    <property type="entry name" value="Acyl_CoA_acyltransferase"/>
</dbReference>